<accession>A0A2W0EDE7</accession>
<comment type="caution">
    <text evidence="1">The sequence shown here is derived from an EMBL/GenBank/DDBJ whole genome shotgun (WGS) entry which is preliminary data.</text>
</comment>
<name>A0A2W0EDE7_PSEJE</name>
<dbReference type="AlphaFoldDB" id="A0A2W0EDE7"/>
<sequence length="127" mass="14362">MKEELDSVSQGKLELYLVFEKSKMSSLSNSEKQKLVEDSGTLLKKSSKGLELAALTEKLARDNQHYDWIMTIADARIYSSSAKSDAEVIKDLRDDCLESLLKGETTKKKSVSFDPEVKKYDPPRDLK</sequence>
<proteinExistence type="predicted"/>
<evidence type="ECO:0000313" key="2">
    <source>
        <dbReference type="Proteomes" id="UP000247437"/>
    </source>
</evidence>
<protein>
    <submittedName>
        <fullName evidence="1">Uncharacterized protein</fullName>
    </submittedName>
</protein>
<reference evidence="1 2" key="1">
    <citation type="journal article" date="2018" name="Appl. Microbiol. Biotechnol.">
        <title>Characterization of the caprolactam degradation pathway in Pseudomonas jessenii using mass spectrometry-based proteomics.</title>
        <authorList>
            <person name="Otzen M."/>
            <person name="Palacio C."/>
            <person name="Janssen D.B."/>
        </authorList>
    </citation>
    <scope>NUCLEOTIDE SEQUENCE [LARGE SCALE GENOMIC DNA]</scope>
    <source>
        <strain evidence="1 2">GO3</strain>
    </source>
</reference>
<dbReference type="Proteomes" id="UP000247437">
    <property type="component" value="Unassembled WGS sequence"/>
</dbReference>
<dbReference type="EMBL" id="PDLL01000592">
    <property type="protein sequence ID" value="PYY67089.1"/>
    <property type="molecule type" value="Genomic_DNA"/>
</dbReference>
<evidence type="ECO:0000313" key="1">
    <source>
        <dbReference type="EMBL" id="PYY67089.1"/>
    </source>
</evidence>
<gene>
    <name evidence="1" type="ORF">CRX42_28860</name>
</gene>
<organism evidence="1 2">
    <name type="scientific">Pseudomonas jessenii</name>
    <dbReference type="NCBI Taxonomy" id="77298"/>
    <lineage>
        <taxon>Bacteria</taxon>
        <taxon>Pseudomonadati</taxon>
        <taxon>Pseudomonadota</taxon>
        <taxon>Gammaproteobacteria</taxon>
        <taxon>Pseudomonadales</taxon>
        <taxon>Pseudomonadaceae</taxon>
        <taxon>Pseudomonas</taxon>
    </lineage>
</organism>
<dbReference type="RefSeq" id="WP_110662450.1">
    <property type="nucleotide sequence ID" value="NZ_PDLL01000592.1"/>
</dbReference>